<evidence type="ECO:0000313" key="1">
    <source>
        <dbReference type="EMBL" id="MBW6531929.1"/>
    </source>
</evidence>
<evidence type="ECO:0000313" key="2">
    <source>
        <dbReference type="Proteomes" id="UP000759103"/>
    </source>
</evidence>
<name>A0ABS7BQQ3_9SPHN</name>
<organism evidence="1 2">
    <name type="scientific">Sphingomonas citri</name>
    <dbReference type="NCBI Taxonomy" id="2862499"/>
    <lineage>
        <taxon>Bacteria</taxon>
        <taxon>Pseudomonadati</taxon>
        <taxon>Pseudomonadota</taxon>
        <taxon>Alphaproteobacteria</taxon>
        <taxon>Sphingomonadales</taxon>
        <taxon>Sphingomonadaceae</taxon>
        <taxon>Sphingomonas</taxon>
    </lineage>
</organism>
<sequence>MILYVRQLAWLNAVPRPPARSKRAEKQLDTPQLSRIEKLKQQKLPVLMPPNPAPHLIGWLLEMGITQAAGMGAAPLSWAEIDAWSRRTFIDIGPWEGRLLRRLSVEYLGESRRAEDETCPPIWRAPVTKIEVDTEQARLEELLG</sequence>
<dbReference type="Proteomes" id="UP000759103">
    <property type="component" value="Unassembled WGS sequence"/>
</dbReference>
<accession>A0ABS7BQQ3</accession>
<proteinExistence type="predicted"/>
<gene>
    <name evidence="1" type="ORF">KZ820_14400</name>
</gene>
<protein>
    <submittedName>
        <fullName evidence="1">Uncharacterized protein</fullName>
    </submittedName>
</protein>
<keyword evidence="2" id="KW-1185">Reference proteome</keyword>
<reference evidence="1 2" key="1">
    <citation type="submission" date="2021-07" db="EMBL/GenBank/DDBJ databases">
        <title>Sphingomonas sp.</title>
        <authorList>
            <person name="Feng G."/>
            <person name="Li J."/>
            <person name="Pan M."/>
        </authorList>
    </citation>
    <scope>NUCLEOTIDE SEQUENCE [LARGE SCALE GENOMIC DNA]</scope>
    <source>
        <strain evidence="1 2">RRHST34</strain>
    </source>
</reference>
<comment type="caution">
    <text evidence="1">The sequence shown here is derived from an EMBL/GenBank/DDBJ whole genome shotgun (WGS) entry which is preliminary data.</text>
</comment>
<dbReference type="EMBL" id="JAHXZN010000005">
    <property type="protein sequence ID" value="MBW6531929.1"/>
    <property type="molecule type" value="Genomic_DNA"/>
</dbReference>